<comment type="caution">
    <text evidence="5">The sequence shown here is derived from an EMBL/GenBank/DDBJ whole genome shotgun (WGS) entry which is preliminary data.</text>
</comment>
<feature type="domain" description="Alginate lyase" evidence="4">
    <location>
        <begin position="71"/>
        <end position="349"/>
    </location>
</feature>
<dbReference type="GO" id="GO:0042597">
    <property type="term" value="C:periplasmic space"/>
    <property type="evidence" value="ECO:0007669"/>
    <property type="project" value="InterPro"/>
</dbReference>
<dbReference type="GO" id="GO:0016829">
    <property type="term" value="F:lyase activity"/>
    <property type="evidence" value="ECO:0007669"/>
    <property type="project" value="UniProtKB-KW"/>
</dbReference>
<evidence type="ECO:0000313" key="6">
    <source>
        <dbReference type="Proteomes" id="UP000295455"/>
    </source>
</evidence>
<feature type="transmembrane region" description="Helical" evidence="3">
    <location>
        <begin position="7"/>
        <end position="27"/>
    </location>
</feature>
<organism evidence="5 6">
    <name type="scientific">Mariniflexile fucanivorans</name>
    <dbReference type="NCBI Taxonomy" id="264023"/>
    <lineage>
        <taxon>Bacteria</taxon>
        <taxon>Pseudomonadati</taxon>
        <taxon>Bacteroidota</taxon>
        <taxon>Flavobacteriia</taxon>
        <taxon>Flavobacteriales</taxon>
        <taxon>Flavobacteriaceae</taxon>
        <taxon>Mariniflexile</taxon>
    </lineage>
</organism>
<evidence type="ECO:0000256" key="3">
    <source>
        <dbReference type="SAM" id="Phobius"/>
    </source>
</evidence>
<proteinExistence type="predicted"/>
<evidence type="ECO:0000256" key="2">
    <source>
        <dbReference type="ARBA" id="ARBA00023239"/>
    </source>
</evidence>
<keyword evidence="6" id="KW-1185">Reference proteome</keyword>
<keyword evidence="2 5" id="KW-0456">Lyase</keyword>
<dbReference type="SUPFAM" id="SSF48230">
    <property type="entry name" value="Chondroitin AC/alginate lyase"/>
    <property type="match status" value="1"/>
</dbReference>
<dbReference type="OrthoDB" id="7210452at2"/>
<dbReference type="Pfam" id="PF05426">
    <property type="entry name" value="Alginate_lyase"/>
    <property type="match status" value="1"/>
</dbReference>
<dbReference type="InterPro" id="IPR008397">
    <property type="entry name" value="Alginate_lyase_dom"/>
</dbReference>
<keyword evidence="1" id="KW-0732">Signal</keyword>
<dbReference type="RefSeq" id="WP_132217355.1">
    <property type="nucleotide sequence ID" value="NZ_OX156936.1"/>
</dbReference>
<sequence length="415" mass="47245">MVTNKQIPYIFIFFILLSFKGFSVSLLQMDTLVLYQVKQKIQDGTASERTLSAYKALISKANKLLSIENPTVMDKTIMPPTGNKHDYLSISRYWWPDPESPNGLPWSRKDGETNPDTQTNAVDRKRLGTLTSGVENLCLAYYFSNDTRYAEKAASMLKTWFLDEETRMNPHLEYAQSVPGNSKGRSSGILDGKSIASVVPDALIIISNSSYWTKNDTENINQWLSEYLTWLTESELGNTENNQKNNHASWYKFQVASLAYYLGNETLAKETVSLAQESLDQQLDFEGKQTHELERTRSFFYSCYNLEALSSIAMVGDKIDMDMWNFKSKNKKSLALAISYITPIIDGKEWPYTDIYGTDLSRLVSTLSRMSKHSKSKTYSKLLSKTIDILLKKEKSTHEKNDILDALCLKGEINI</sequence>
<evidence type="ECO:0000256" key="1">
    <source>
        <dbReference type="ARBA" id="ARBA00022729"/>
    </source>
</evidence>
<evidence type="ECO:0000259" key="4">
    <source>
        <dbReference type="Pfam" id="PF05426"/>
    </source>
</evidence>
<keyword evidence="3" id="KW-0472">Membrane</keyword>
<keyword evidence="3" id="KW-1133">Transmembrane helix</keyword>
<name>A0A4V2QE76_9FLAO</name>
<protein>
    <submittedName>
        <fullName evidence="5">Alginate lyase</fullName>
    </submittedName>
</protein>
<accession>A0A4V2QE76</accession>
<gene>
    <name evidence="5" type="ORF">EV196_103429</name>
</gene>
<dbReference type="InterPro" id="IPR008929">
    <property type="entry name" value="Chondroitin_lyas"/>
</dbReference>
<dbReference type="AlphaFoldDB" id="A0A4V2QE76"/>
<dbReference type="EMBL" id="SLUP01000003">
    <property type="protein sequence ID" value="TCL67007.1"/>
    <property type="molecule type" value="Genomic_DNA"/>
</dbReference>
<evidence type="ECO:0000313" key="5">
    <source>
        <dbReference type="EMBL" id="TCL67007.1"/>
    </source>
</evidence>
<reference evidence="5 6" key="1">
    <citation type="submission" date="2019-03" db="EMBL/GenBank/DDBJ databases">
        <title>Genomic Encyclopedia of Type Strains, Phase IV (KMG-IV): sequencing the most valuable type-strain genomes for metagenomic binning, comparative biology and taxonomic classification.</title>
        <authorList>
            <person name="Goeker M."/>
        </authorList>
    </citation>
    <scope>NUCLEOTIDE SEQUENCE [LARGE SCALE GENOMIC DNA]</scope>
    <source>
        <strain evidence="5 6">DSM 18792</strain>
    </source>
</reference>
<dbReference type="Proteomes" id="UP000295455">
    <property type="component" value="Unassembled WGS sequence"/>
</dbReference>
<dbReference type="Gene3D" id="1.50.10.100">
    <property type="entry name" value="Chondroitin AC/alginate lyase"/>
    <property type="match status" value="1"/>
</dbReference>
<keyword evidence="3" id="KW-0812">Transmembrane</keyword>